<keyword evidence="4" id="KW-1185">Reference proteome</keyword>
<keyword evidence="2" id="KW-0812">Transmembrane</keyword>
<protein>
    <submittedName>
        <fullName evidence="3">Jg5385 protein</fullName>
    </submittedName>
</protein>
<organism evidence="3 4">
    <name type="scientific">Pararge aegeria aegeria</name>
    <dbReference type="NCBI Taxonomy" id="348720"/>
    <lineage>
        <taxon>Eukaryota</taxon>
        <taxon>Metazoa</taxon>
        <taxon>Ecdysozoa</taxon>
        <taxon>Arthropoda</taxon>
        <taxon>Hexapoda</taxon>
        <taxon>Insecta</taxon>
        <taxon>Pterygota</taxon>
        <taxon>Neoptera</taxon>
        <taxon>Endopterygota</taxon>
        <taxon>Lepidoptera</taxon>
        <taxon>Glossata</taxon>
        <taxon>Ditrysia</taxon>
        <taxon>Papilionoidea</taxon>
        <taxon>Nymphalidae</taxon>
        <taxon>Satyrinae</taxon>
        <taxon>Satyrini</taxon>
        <taxon>Parargina</taxon>
        <taxon>Pararge</taxon>
    </lineage>
</organism>
<dbReference type="EMBL" id="CAKXAJ010025372">
    <property type="protein sequence ID" value="CAH2238639.1"/>
    <property type="molecule type" value="Genomic_DNA"/>
</dbReference>
<dbReference type="Proteomes" id="UP000838756">
    <property type="component" value="Unassembled WGS sequence"/>
</dbReference>
<feature type="coiled-coil region" evidence="1">
    <location>
        <begin position="215"/>
        <end position="277"/>
    </location>
</feature>
<proteinExistence type="predicted"/>
<accession>A0A8S4RKS4</accession>
<evidence type="ECO:0000256" key="2">
    <source>
        <dbReference type="SAM" id="Phobius"/>
    </source>
</evidence>
<name>A0A8S4RKS4_9NEOP</name>
<sequence length="461" mass="54610">MYIALKWLAGMVSAMWIGLCLVDLYLKDNAYVHLTKFNELNYLIPPLLKNTSILPKQKSIQETDKKNHPVHHNSLISQYITFIAGACLVIIYYRKNDLILYTSIKLKRLNKYDVKKHLRKYKILKNTATVEIIYVAILRILEISKGIFKKLRMYLLTINKKETTPKRDSQNVNIFLLKKLREYSQERRNWGHVIFAAIHENKNIRMRCQLEMLAKKRLVKHIEDTQKQIKENKSRYLTFQQLYLVTHQENNFLKSRVRKLTQDKEEAERNLIKLVNYVWQSKNNELKEYCTRFIVKTKDNLLNSDVRVEIDKFLTYTSKTTLSHQESNKSHYLSTIKEDNDNFREDMILVKDAPKLRGLPGESVWTVKDKDGLIEKLYEYETDFDSGDIIRRIRQYSVYYDKDCLLDVSSSTTLIQSTNIDLTNFCHQYINKRITGSQAFRNFLYTNKIISLPRTSAPVIY</sequence>
<dbReference type="OrthoDB" id="445341at2759"/>
<gene>
    <name evidence="3" type="primary">jg5385</name>
    <name evidence="3" type="ORF">PAEG_LOCUS15702</name>
</gene>
<keyword evidence="2" id="KW-0472">Membrane</keyword>
<keyword evidence="2" id="KW-1133">Transmembrane helix</keyword>
<feature type="transmembrane region" description="Helical" evidence="2">
    <location>
        <begin position="7"/>
        <end position="26"/>
    </location>
</feature>
<feature type="transmembrane region" description="Helical" evidence="2">
    <location>
        <begin position="75"/>
        <end position="93"/>
    </location>
</feature>
<dbReference type="AlphaFoldDB" id="A0A8S4RKS4"/>
<evidence type="ECO:0000313" key="3">
    <source>
        <dbReference type="EMBL" id="CAH2238639.1"/>
    </source>
</evidence>
<feature type="transmembrane region" description="Helical" evidence="2">
    <location>
        <begin position="123"/>
        <end position="141"/>
    </location>
</feature>
<reference evidence="3" key="1">
    <citation type="submission" date="2022-03" db="EMBL/GenBank/DDBJ databases">
        <authorList>
            <person name="Lindestad O."/>
        </authorList>
    </citation>
    <scope>NUCLEOTIDE SEQUENCE</scope>
</reference>
<evidence type="ECO:0000256" key="1">
    <source>
        <dbReference type="SAM" id="Coils"/>
    </source>
</evidence>
<keyword evidence="1" id="KW-0175">Coiled coil</keyword>
<evidence type="ECO:0000313" key="4">
    <source>
        <dbReference type="Proteomes" id="UP000838756"/>
    </source>
</evidence>
<comment type="caution">
    <text evidence="3">The sequence shown here is derived from an EMBL/GenBank/DDBJ whole genome shotgun (WGS) entry which is preliminary data.</text>
</comment>